<proteinExistence type="predicted"/>
<protein>
    <submittedName>
        <fullName evidence="2">Relaxase MobL</fullName>
    </submittedName>
</protein>
<keyword evidence="3" id="KW-1185">Reference proteome</keyword>
<dbReference type="Proteomes" id="UP001154095">
    <property type="component" value="Chromosome"/>
</dbReference>
<dbReference type="EMBL" id="OW659496">
    <property type="protein sequence ID" value="CAH2762065.1"/>
    <property type="molecule type" value="Genomic_DNA"/>
</dbReference>
<dbReference type="AlphaFoldDB" id="A0AAU9VHV1"/>
<dbReference type="EMBL" id="OW659477">
    <property type="protein sequence ID" value="CAH2762085.1"/>
    <property type="molecule type" value="Genomic_DNA"/>
</dbReference>
<evidence type="ECO:0000313" key="1">
    <source>
        <dbReference type="EMBL" id="CAH2762065.1"/>
    </source>
</evidence>
<organism evidence="2 4">
    <name type="scientific">Erysipelothrix amsterdamensis</name>
    <dbReference type="NCBI Taxonomy" id="2929157"/>
    <lineage>
        <taxon>Bacteria</taxon>
        <taxon>Bacillati</taxon>
        <taxon>Bacillota</taxon>
        <taxon>Erysipelotrichia</taxon>
        <taxon>Erysipelotrichales</taxon>
        <taxon>Erysipelotrichaceae</taxon>
        <taxon>Erysipelothrix</taxon>
    </lineage>
</organism>
<evidence type="ECO:0000313" key="3">
    <source>
        <dbReference type="Proteomes" id="UP001154095"/>
    </source>
</evidence>
<accession>A0AAU9VHV1</accession>
<evidence type="ECO:0000313" key="4">
    <source>
        <dbReference type="Proteomes" id="UP001154111"/>
    </source>
</evidence>
<reference evidence="2" key="1">
    <citation type="submission" date="2022-04" db="EMBL/GenBank/DDBJ databases">
        <authorList>
            <person name="Forde T."/>
        </authorList>
    </citation>
    <scope>NUCLEOTIDE SEQUENCE</scope>
    <source>
        <strain evidence="2">A18Y016a</strain>
        <strain evidence="1">A18Y020d</strain>
    </source>
</reference>
<name>A0AAU9VHV1_9FIRM</name>
<gene>
    <name evidence="2" type="ORF">ERYAMS2_01028</name>
    <name evidence="1" type="ORF">ERYAMS_00735</name>
</gene>
<dbReference type="RefSeq" id="WP_254006366.1">
    <property type="nucleotide sequence ID" value="NZ_OW659477.1"/>
</dbReference>
<evidence type="ECO:0000313" key="2">
    <source>
        <dbReference type="EMBL" id="CAH2762085.1"/>
    </source>
</evidence>
<sequence>MIQIITIKTKYSTNNKSNIAYLNYIATREGVKLELSHDHINKPVSQKQKDLLKQLFKDDAFNDDLKELKAFRDKPSSYTASELISRGLDYTLNVDNKVYLNYIATRDGAVVEPTTKHGLFDLEGTADLKSFKEIMNNYSGRVYKMIISLPYNSDFREKEKWEMLIRSSHPKIAKVFNRNVSDIAWVGAVHEASNPHVHLMIWSKTERELDLNKTEFKKAMEYLKITFAQKIYKNEFRELNQLRQETMQGLRSELMKHLKSYNQGIFHNGLDVNTFHLMQAFARDIPDVKYGYQSPENKVKINQILVSLIEHHPDLYKMLEALVENQSKRIDYYNISREADKKDHIEQFIQKLFNPTKNDKPILQNMLITELQSMGDLLENRGINVVEPTTSEKHKCQFSLEKEPQLLKMIKTQREEYFKGTLPKRVQQDLQIININKQENKFLDSKQAGKESKKEILDFKNKKYSETRFFVNKECGRTYHIKKSNYRIETG</sequence>
<dbReference type="Proteomes" id="UP001154111">
    <property type="component" value="Chromosome"/>
</dbReference>